<evidence type="ECO:0000256" key="1">
    <source>
        <dbReference type="SAM" id="MobiDB-lite"/>
    </source>
</evidence>
<dbReference type="EMBL" id="MU853402">
    <property type="protein sequence ID" value="KAK4137460.1"/>
    <property type="molecule type" value="Genomic_DNA"/>
</dbReference>
<evidence type="ECO:0000313" key="2">
    <source>
        <dbReference type="EMBL" id="KAK4137460.1"/>
    </source>
</evidence>
<proteinExistence type="predicted"/>
<evidence type="ECO:0000313" key="3">
    <source>
        <dbReference type="Proteomes" id="UP001304895"/>
    </source>
</evidence>
<feature type="region of interest" description="Disordered" evidence="1">
    <location>
        <begin position="107"/>
        <end position="162"/>
    </location>
</feature>
<dbReference type="Proteomes" id="UP001304895">
    <property type="component" value="Unassembled WGS sequence"/>
</dbReference>
<dbReference type="AlphaFoldDB" id="A0AAN6URN7"/>
<reference evidence="2" key="1">
    <citation type="journal article" date="2023" name="Mol. Phylogenet. Evol.">
        <title>Genome-scale phylogeny and comparative genomics of the fungal order Sordariales.</title>
        <authorList>
            <person name="Hensen N."/>
            <person name="Bonometti L."/>
            <person name="Westerberg I."/>
            <person name="Brannstrom I.O."/>
            <person name="Guillou S."/>
            <person name="Cros-Aarteil S."/>
            <person name="Calhoun S."/>
            <person name="Haridas S."/>
            <person name="Kuo A."/>
            <person name="Mondo S."/>
            <person name="Pangilinan J."/>
            <person name="Riley R."/>
            <person name="LaButti K."/>
            <person name="Andreopoulos B."/>
            <person name="Lipzen A."/>
            <person name="Chen C."/>
            <person name="Yan M."/>
            <person name="Daum C."/>
            <person name="Ng V."/>
            <person name="Clum A."/>
            <person name="Steindorff A."/>
            <person name="Ohm R.A."/>
            <person name="Martin F."/>
            <person name="Silar P."/>
            <person name="Natvig D.O."/>
            <person name="Lalanne C."/>
            <person name="Gautier V."/>
            <person name="Ament-Velasquez S.L."/>
            <person name="Kruys A."/>
            <person name="Hutchinson M.I."/>
            <person name="Powell A.J."/>
            <person name="Barry K."/>
            <person name="Miller A.N."/>
            <person name="Grigoriev I.V."/>
            <person name="Debuchy R."/>
            <person name="Gladieux P."/>
            <person name="Hiltunen Thoren M."/>
            <person name="Johannesson H."/>
        </authorList>
    </citation>
    <scope>NUCLEOTIDE SEQUENCE</scope>
    <source>
        <strain evidence="2">CBS 123565</strain>
    </source>
</reference>
<accession>A0AAN6URN7</accession>
<name>A0AAN6URN7_9PEZI</name>
<keyword evidence="3" id="KW-1185">Reference proteome</keyword>
<reference evidence="2" key="2">
    <citation type="submission" date="2023-05" db="EMBL/GenBank/DDBJ databases">
        <authorList>
            <consortium name="Lawrence Berkeley National Laboratory"/>
            <person name="Steindorff A."/>
            <person name="Hensen N."/>
            <person name="Bonometti L."/>
            <person name="Westerberg I."/>
            <person name="Brannstrom I.O."/>
            <person name="Guillou S."/>
            <person name="Cros-Aarteil S."/>
            <person name="Calhoun S."/>
            <person name="Haridas S."/>
            <person name="Kuo A."/>
            <person name="Mondo S."/>
            <person name="Pangilinan J."/>
            <person name="Riley R."/>
            <person name="Labutti K."/>
            <person name="Andreopoulos B."/>
            <person name="Lipzen A."/>
            <person name="Chen C."/>
            <person name="Yanf M."/>
            <person name="Daum C."/>
            <person name="Ng V."/>
            <person name="Clum A."/>
            <person name="Ohm R."/>
            <person name="Martin F."/>
            <person name="Silar P."/>
            <person name="Natvig D."/>
            <person name="Lalanne C."/>
            <person name="Gautier V."/>
            <person name="Ament-Velasquez S.L."/>
            <person name="Kruys A."/>
            <person name="Hutchinson M.I."/>
            <person name="Powell A.J."/>
            <person name="Barry K."/>
            <person name="Miller A.N."/>
            <person name="Grigoriev I.V."/>
            <person name="Debuchy R."/>
            <person name="Gladieux P."/>
            <person name="Thoren M.H."/>
            <person name="Johannesson H."/>
        </authorList>
    </citation>
    <scope>NUCLEOTIDE SEQUENCE</scope>
    <source>
        <strain evidence="2">CBS 123565</strain>
    </source>
</reference>
<feature type="compositionally biased region" description="Basic and acidic residues" evidence="1">
    <location>
        <begin position="126"/>
        <end position="162"/>
    </location>
</feature>
<gene>
    <name evidence="2" type="ORF">BT67DRAFT_110865</name>
</gene>
<organism evidence="2 3">
    <name type="scientific">Trichocladium antarcticum</name>
    <dbReference type="NCBI Taxonomy" id="1450529"/>
    <lineage>
        <taxon>Eukaryota</taxon>
        <taxon>Fungi</taxon>
        <taxon>Dikarya</taxon>
        <taxon>Ascomycota</taxon>
        <taxon>Pezizomycotina</taxon>
        <taxon>Sordariomycetes</taxon>
        <taxon>Sordariomycetidae</taxon>
        <taxon>Sordariales</taxon>
        <taxon>Chaetomiaceae</taxon>
        <taxon>Trichocladium</taxon>
    </lineage>
</organism>
<comment type="caution">
    <text evidence="2">The sequence shown here is derived from an EMBL/GenBank/DDBJ whole genome shotgun (WGS) entry which is preliminary data.</text>
</comment>
<protein>
    <submittedName>
        <fullName evidence="2">Uncharacterized protein</fullName>
    </submittedName>
</protein>
<sequence>MLVFARLRTLRPRLAMASDGILHPRLPRSSARSHDNRQPTTDNVTWPRGHLTAGDPFLGRGRCRVSKGTTAALQRDFARPTNADVLRRVPRLPASPLLGCHIRPPSIASETARPNSAAGFPPTRQGDVKHAASIESAKGDPRWSHGAHDLRPARQGRTERDGNPVCGEVFTLSCIGSPGFGDGSGDLHAIALDGQPDSSRRQKGGGTSIRGFRPHACIQATRRPSSTWHLKLNLPKW</sequence>
<feature type="region of interest" description="Disordered" evidence="1">
    <location>
        <begin position="24"/>
        <end position="57"/>
    </location>
</feature>